<keyword evidence="2" id="KW-0680">Restriction system</keyword>
<dbReference type="Pfam" id="PF01420">
    <property type="entry name" value="Methylase_S"/>
    <property type="match status" value="1"/>
</dbReference>
<evidence type="ECO:0000256" key="1">
    <source>
        <dbReference type="ARBA" id="ARBA00010923"/>
    </source>
</evidence>
<dbReference type="SUPFAM" id="SSF116734">
    <property type="entry name" value="DNA methylase specificity domain"/>
    <property type="match status" value="1"/>
</dbReference>
<comment type="similarity">
    <text evidence="1">Belongs to the type-I restriction system S methylase family.</text>
</comment>
<evidence type="ECO:0000313" key="5">
    <source>
        <dbReference type="EMBL" id="RMA78616.1"/>
    </source>
</evidence>
<name>A0A3M0A1U9_9BACT</name>
<dbReference type="GO" id="GO:0003677">
    <property type="term" value="F:DNA binding"/>
    <property type="evidence" value="ECO:0007669"/>
    <property type="project" value="UniProtKB-KW"/>
</dbReference>
<sequence>MQNVKLKDLVEICYGKDQEQVEVEFSTIPILGTGGIIGYASKPLYNHQSILIGRKGTISRPFYINGPFWTIDTLFYTKINKNLVVPKYLYYLLLTIKLEHYTEGTAVPSLSIKALNEIDLLIHKYNDQQHIVNTILILFLKSL</sequence>
<reference evidence="5 6" key="1">
    <citation type="submission" date="2018-10" db="EMBL/GenBank/DDBJ databases">
        <title>Genomic Encyclopedia of Archaeal and Bacterial Type Strains, Phase II (KMG-II): from individual species to whole genera.</title>
        <authorList>
            <person name="Goeker M."/>
        </authorList>
    </citation>
    <scope>NUCLEOTIDE SEQUENCE [LARGE SCALE GENOMIC DNA]</scope>
    <source>
        <strain evidence="5 6">ATCC 29870</strain>
    </source>
</reference>
<protein>
    <submittedName>
        <fullName evidence="5">Type I restriction enzyme S subunit</fullName>
    </submittedName>
</protein>
<comment type="caution">
    <text evidence="5">The sequence shown here is derived from an EMBL/GenBank/DDBJ whole genome shotgun (WGS) entry which is preliminary data.</text>
</comment>
<keyword evidence="3" id="KW-0238">DNA-binding</keyword>
<dbReference type="InterPro" id="IPR044946">
    <property type="entry name" value="Restrct_endonuc_typeI_TRD_sf"/>
</dbReference>
<dbReference type="AlphaFoldDB" id="A0A3M0A1U9"/>
<keyword evidence="6" id="KW-1185">Reference proteome</keyword>
<accession>A0A3M0A1U9</accession>
<dbReference type="GO" id="GO:0009307">
    <property type="term" value="P:DNA restriction-modification system"/>
    <property type="evidence" value="ECO:0007669"/>
    <property type="project" value="UniProtKB-KW"/>
</dbReference>
<dbReference type="RefSeq" id="WP_121940737.1">
    <property type="nucleotide sequence ID" value="NZ_CP137846.1"/>
</dbReference>
<gene>
    <name evidence="5" type="ORF">JN00_0257</name>
</gene>
<organism evidence="5 6">
    <name type="scientific">Metamycoplasma subdolum</name>
    <dbReference type="NCBI Taxonomy" id="92407"/>
    <lineage>
        <taxon>Bacteria</taxon>
        <taxon>Bacillati</taxon>
        <taxon>Mycoplasmatota</taxon>
        <taxon>Mycoplasmoidales</taxon>
        <taxon>Metamycoplasmataceae</taxon>
        <taxon>Metamycoplasma</taxon>
    </lineage>
</organism>
<evidence type="ECO:0000256" key="2">
    <source>
        <dbReference type="ARBA" id="ARBA00022747"/>
    </source>
</evidence>
<proteinExistence type="inferred from homology"/>
<dbReference type="EMBL" id="REFI01000006">
    <property type="protein sequence ID" value="RMA78616.1"/>
    <property type="molecule type" value="Genomic_DNA"/>
</dbReference>
<evidence type="ECO:0000313" key="6">
    <source>
        <dbReference type="Proteomes" id="UP000267246"/>
    </source>
</evidence>
<dbReference type="InterPro" id="IPR000055">
    <property type="entry name" value="Restrct_endonuc_typeI_TRD"/>
</dbReference>
<feature type="domain" description="Type I restriction modification DNA specificity" evidence="4">
    <location>
        <begin position="2"/>
        <end position="134"/>
    </location>
</feature>
<evidence type="ECO:0000256" key="3">
    <source>
        <dbReference type="ARBA" id="ARBA00023125"/>
    </source>
</evidence>
<evidence type="ECO:0000259" key="4">
    <source>
        <dbReference type="Pfam" id="PF01420"/>
    </source>
</evidence>
<dbReference type="Gene3D" id="3.90.220.20">
    <property type="entry name" value="DNA methylase specificity domains"/>
    <property type="match status" value="1"/>
</dbReference>
<dbReference type="OrthoDB" id="399225at2"/>
<dbReference type="Proteomes" id="UP000267246">
    <property type="component" value="Unassembled WGS sequence"/>
</dbReference>